<dbReference type="SMART" id="SM01288">
    <property type="entry name" value="FISNA"/>
    <property type="match status" value="1"/>
</dbReference>
<dbReference type="Pfam" id="PF05729">
    <property type="entry name" value="NACHT"/>
    <property type="match status" value="1"/>
</dbReference>
<evidence type="ECO:0000259" key="8">
    <source>
        <dbReference type="PROSITE" id="PS50188"/>
    </source>
</evidence>
<gene>
    <name evidence="10" type="ORF">EXN66_Car013736</name>
</gene>
<dbReference type="Pfam" id="PF14484">
    <property type="entry name" value="FISNA"/>
    <property type="match status" value="1"/>
</dbReference>
<evidence type="ECO:0000313" key="10">
    <source>
        <dbReference type="EMBL" id="KAF3698055.1"/>
    </source>
</evidence>
<dbReference type="InterPro" id="IPR027417">
    <property type="entry name" value="P-loop_NTPase"/>
</dbReference>
<evidence type="ECO:0000256" key="4">
    <source>
        <dbReference type="ARBA" id="ARBA00022737"/>
    </source>
</evidence>
<dbReference type="PROSITE" id="PS51450">
    <property type="entry name" value="LRR"/>
    <property type="match status" value="1"/>
</dbReference>
<dbReference type="Pfam" id="PF17779">
    <property type="entry name" value="WHD_NOD2"/>
    <property type="match status" value="1"/>
</dbReference>
<dbReference type="InterPro" id="IPR041075">
    <property type="entry name" value="NOD1/2_WH"/>
</dbReference>
<name>A0A6G1Q680_CHAAH</name>
<dbReference type="Pfam" id="PF13516">
    <property type="entry name" value="LRR_6"/>
    <property type="match status" value="1"/>
</dbReference>
<dbReference type="InterPro" id="IPR013320">
    <property type="entry name" value="ConA-like_dom_sf"/>
</dbReference>
<dbReference type="InterPro" id="IPR032675">
    <property type="entry name" value="LRR_dom_sf"/>
</dbReference>
<dbReference type="CDD" id="cd16040">
    <property type="entry name" value="SPRY_PRY_SNTX"/>
    <property type="match status" value="1"/>
</dbReference>
<keyword evidence="11" id="KW-1185">Reference proteome</keyword>
<reference evidence="10 11" key="1">
    <citation type="submission" date="2019-02" db="EMBL/GenBank/DDBJ databases">
        <title>Opniocepnalus argus genome.</title>
        <authorList>
            <person name="Zhou C."/>
            <person name="Xiao S."/>
        </authorList>
    </citation>
    <scope>NUCLEOTIDE SEQUENCE [LARGE SCALE GENOMIC DNA]</scope>
    <source>
        <strain evidence="10">OARG1902GOOAL</strain>
        <tissue evidence="10">Muscle</tissue>
    </source>
</reference>
<evidence type="ECO:0000256" key="2">
    <source>
        <dbReference type="ARBA" id="ARBA00022490"/>
    </source>
</evidence>
<reference evidence="11" key="2">
    <citation type="submission" date="2019-02" db="EMBL/GenBank/DDBJ databases">
        <title>Opniocepnalus argus Var Kimnra genome.</title>
        <authorList>
            <person name="Zhou C."/>
            <person name="Xiao S."/>
        </authorList>
    </citation>
    <scope>NUCLEOTIDE SEQUENCE [LARGE SCALE GENOMIC DNA]</scope>
</reference>
<dbReference type="Pfam" id="PF00622">
    <property type="entry name" value="SPRY"/>
    <property type="match status" value="1"/>
</dbReference>
<proteinExistence type="predicted"/>
<evidence type="ECO:0000256" key="5">
    <source>
        <dbReference type="ARBA" id="ARBA00022741"/>
    </source>
</evidence>
<dbReference type="SUPFAM" id="SSF52047">
    <property type="entry name" value="RNI-like"/>
    <property type="match status" value="1"/>
</dbReference>
<organism evidence="10 11">
    <name type="scientific">Channa argus</name>
    <name type="common">Northern snakehead</name>
    <name type="synonym">Ophicephalus argus</name>
    <dbReference type="NCBI Taxonomy" id="215402"/>
    <lineage>
        <taxon>Eukaryota</taxon>
        <taxon>Metazoa</taxon>
        <taxon>Chordata</taxon>
        <taxon>Craniata</taxon>
        <taxon>Vertebrata</taxon>
        <taxon>Euteleostomi</taxon>
        <taxon>Actinopterygii</taxon>
        <taxon>Neopterygii</taxon>
        <taxon>Teleostei</taxon>
        <taxon>Neoteleostei</taxon>
        <taxon>Acanthomorphata</taxon>
        <taxon>Anabantaria</taxon>
        <taxon>Anabantiformes</taxon>
        <taxon>Channoidei</taxon>
        <taxon>Channidae</taxon>
        <taxon>Channa</taxon>
    </lineage>
</organism>
<dbReference type="InterPro" id="IPR001611">
    <property type="entry name" value="Leu-rich_rpt"/>
</dbReference>
<evidence type="ECO:0000259" key="9">
    <source>
        <dbReference type="PROSITE" id="PS50837"/>
    </source>
</evidence>
<dbReference type="PRINTS" id="PR01407">
    <property type="entry name" value="BUTYPHLNCDUF"/>
</dbReference>
<dbReference type="InterPro" id="IPR003879">
    <property type="entry name" value="Butyrophylin_SPRY"/>
</dbReference>
<keyword evidence="6" id="KW-0067">ATP-binding</keyword>
<dbReference type="Pfam" id="PF13765">
    <property type="entry name" value="PRY"/>
    <property type="match status" value="1"/>
</dbReference>
<dbReference type="GO" id="GO:0005524">
    <property type="term" value="F:ATP binding"/>
    <property type="evidence" value="ECO:0007669"/>
    <property type="project" value="UniProtKB-KW"/>
</dbReference>
<keyword evidence="5" id="KW-0547">Nucleotide-binding</keyword>
<feature type="region of interest" description="Disordered" evidence="7">
    <location>
        <begin position="25"/>
        <end position="56"/>
    </location>
</feature>
<dbReference type="InterPro" id="IPR043136">
    <property type="entry name" value="B30.2/SPRY_sf"/>
</dbReference>
<feature type="domain" description="B30.2/SPRY" evidence="8">
    <location>
        <begin position="846"/>
        <end position="1038"/>
    </location>
</feature>
<protein>
    <submittedName>
        <fullName evidence="10">NLR family CARD domain-containing protein 3 CARD15-like protein Caterpiller protein 16.2</fullName>
    </submittedName>
</protein>
<dbReference type="Gene3D" id="3.40.50.300">
    <property type="entry name" value="P-loop containing nucleotide triphosphate hydrolases"/>
    <property type="match status" value="1"/>
</dbReference>
<dbReference type="InterPro" id="IPR006574">
    <property type="entry name" value="PRY"/>
</dbReference>
<evidence type="ECO:0000256" key="6">
    <source>
        <dbReference type="ARBA" id="ARBA00022840"/>
    </source>
</evidence>
<dbReference type="InterPro" id="IPR007111">
    <property type="entry name" value="NACHT_NTPase"/>
</dbReference>
<dbReference type="InterPro" id="IPR041267">
    <property type="entry name" value="NLRP_HD2"/>
</dbReference>
<accession>A0A6G1Q680</accession>
<dbReference type="Pfam" id="PF17776">
    <property type="entry name" value="NLRC4_HD2"/>
    <property type="match status" value="1"/>
</dbReference>
<feature type="region of interest" description="Disordered" evidence="7">
    <location>
        <begin position="94"/>
        <end position="115"/>
    </location>
</feature>
<evidence type="ECO:0000313" key="11">
    <source>
        <dbReference type="Proteomes" id="UP000503349"/>
    </source>
</evidence>
<comment type="subcellular location">
    <subcellularLocation>
        <location evidence="1">Cytoplasm</location>
    </subcellularLocation>
</comment>
<dbReference type="PANTHER" id="PTHR24106">
    <property type="entry name" value="NACHT, LRR AND CARD DOMAINS-CONTAINING"/>
    <property type="match status" value="1"/>
</dbReference>
<dbReference type="Gene3D" id="2.60.120.920">
    <property type="match status" value="1"/>
</dbReference>
<dbReference type="SMART" id="SM00449">
    <property type="entry name" value="SPRY"/>
    <property type="match status" value="1"/>
</dbReference>
<evidence type="ECO:0000256" key="3">
    <source>
        <dbReference type="ARBA" id="ARBA00022614"/>
    </source>
</evidence>
<dbReference type="PROSITE" id="PS50188">
    <property type="entry name" value="B302_SPRY"/>
    <property type="match status" value="1"/>
</dbReference>
<dbReference type="AlphaFoldDB" id="A0A6G1Q680"/>
<dbReference type="GO" id="GO:0005737">
    <property type="term" value="C:cytoplasm"/>
    <property type="evidence" value="ECO:0007669"/>
    <property type="project" value="UniProtKB-SubCell"/>
</dbReference>
<keyword evidence="2" id="KW-0963">Cytoplasm</keyword>
<keyword evidence="4" id="KW-0677">Repeat</keyword>
<dbReference type="SUPFAM" id="SSF49899">
    <property type="entry name" value="Concanavalin A-like lectins/glucanases"/>
    <property type="match status" value="1"/>
</dbReference>
<sequence length="1038" mass="118673">MQIRLNREQRADILSFKKGATRDFSRQKIEMPVAQRKRADSLMSDTSSKPSKKLRSELSCRSSRCSHLTAVSCSSPSSAAASLIRGRSDGSMFHPLNFQDTASSNRGQSSADSLCPEYRNKLGADAKLRRDTLKDLHKFNYKGNKFKIAMQEMFSSAHEGHCDQTSSLRSIYTDLYVTTGESGDPHREHELRRFKNKSKKKTSFEQIVNLSSIFKSLPGQEKPHRTVLTKGVAGIGKSFAVQKFILDWAEEEANQDVDFVFFIAFRELNLSIGEKSLHALLTEFHPVLQDLKDPANYVETTVIVILDGLDESRLQLDFDKTKVVTSVTEETSLGNLLVNLTQGNLLPDARLWITSRPAAANQIPAKYVDMVTEIRGFSDPEKEKYFRKRFSQDLSLADRIISHIRSSPSLDIMCQIPIFCWITAVLFEEVFGRDEDAETPQTLTEMMSHFLFAQTKRRSRKYDKKTKDNKEELLKTHRDFLLKLGKLAFVHLLKNNLIFYEEDLENCGIDVKEASIYSGFCSSILREERFFSQKRVFFFVHLTIQEFFAALYVYDCFINKNLGELKEFLNLKDKEQTLLDLLKMTVDTVLENNGHLDFLLQFLLGLMVEPNRRLLQGLLTSPDPSQETEKKILTYLKSIRRKTISPDNCINLFQTMVEMRDNKVKDEIQEYLKLRDRSKTDLTPLHCSALAYMLQISKDDLDVLDLKSYNTSDEGRRRLIPAVRSSRKAILADCKVTAEWLEHLVLGLKFPFSHLKDLDLSNNDLKDSGVQQLCDGLSSQCCRLEILRLSGCLVTETGCVFLTSALQSNPSHLMELDLSYNDPGEAGEKLLFELKNNPQYKLSTLNVENCGSHRMRPGFIKYACELTLDPNTVHRNLRLSADNRKVTWVEEQQSYPDHPERFNWCQQVLCEQGLDGRCYFELEVEEPFNIGLMHRNISRKGDGNESKLGSSDKSWSLICSDDGCYVLHGNDRIDVSSLCSRSSRVGVYLDWPAGTLSFYRVTSDSRIRLHTLKTKLTEPLYPAVEMQTRSSVLFCQLT</sequence>
<dbReference type="Proteomes" id="UP000503349">
    <property type="component" value="Chromosome 13"/>
</dbReference>
<dbReference type="EMBL" id="CM015724">
    <property type="protein sequence ID" value="KAF3698055.1"/>
    <property type="molecule type" value="Genomic_DNA"/>
</dbReference>
<dbReference type="InterPro" id="IPR051261">
    <property type="entry name" value="NLR"/>
</dbReference>
<dbReference type="FunFam" id="3.40.50.300:FF:000210">
    <property type="entry name" value="Si:dkey-16p6.1"/>
    <property type="match status" value="1"/>
</dbReference>
<dbReference type="Gene3D" id="3.80.10.10">
    <property type="entry name" value="Ribonuclease Inhibitor"/>
    <property type="match status" value="1"/>
</dbReference>
<feature type="domain" description="NACHT" evidence="9">
    <location>
        <begin position="225"/>
        <end position="359"/>
    </location>
</feature>
<evidence type="ECO:0000256" key="7">
    <source>
        <dbReference type="SAM" id="MobiDB-lite"/>
    </source>
</evidence>
<keyword evidence="3" id="KW-0433">Leucine-rich repeat</keyword>
<dbReference type="InterPro" id="IPR029495">
    <property type="entry name" value="NACHT-assoc"/>
</dbReference>
<dbReference type="InterPro" id="IPR003877">
    <property type="entry name" value="SPRY_dom"/>
</dbReference>
<dbReference type="SMART" id="SM00368">
    <property type="entry name" value="LRR_RI"/>
    <property type="match status" value="2"/>
</dbReference>
<evidence type="ECO:0000256" key="1">
    <source>
        <dbReference type="ARBA" id="ARBA00004496"/>
    </source>
</evidence>
<dbReference type="PROSITE" id="PS50837">
    <property type="entry name" value="NACHT"/>
    <property type="match status" value="1"/>
</dbReference>
<dbReference type="InterPro" id="IPR001870">
    <property type="entry name" value="B30.2/SPRY"/>
</dbReference>
<feature type="compositionally biased region" description="Polar residues" evidence="7">
    <location>
        <begin position="98"/>
        <end position="112"/>
    </location>
</feature>
<dbReference type="SMART" id="SM00589">
    <property type="entry name" value="PRY"/>
    <property type="match status" value="1"/>
</dbReference>